<feature type="transmembrane region" description="Helical" evidence="1">
    <location>
        <begin position="50"/>
        <end position="73"/>
    </location>
</feature>
<feature type="transmembrane region" description="Helical" evidence="1">
    <location>
        <begin position="120"/>
        <end position="139"/>
    </location>
</feature>
<sequence length="140" mass="16433">ATCKVFVHAYAALPSHLFSAFVPDTIALVFFYYYLFFLKERKKKERSWRTLANTTCDTLTFTSYLIYCATLSLVVKRNIFFLLLLFLSFFVCLLPSFHPSHRSHFLFYLGWEIAGKIRKADLIAQFGPVLNVIAAFYYYY</sequence>
<keyword evidence="1" id="KW-0812">Transmembrane</keyword>
<evidence type="ECO:0000256" key="1">
    <source>
        <dbReference type="SAM" id="Phobius"/>
    </source>
</evidence>
<keyword evidence="1" id="KW-0472">Membrane</keyword>
<proteinExistence type="predicted"/>
<dbReference type="EMBL" id="HE573019">
    <property type="protein sequence ID" value="CCC46817.1"/>
    <property type="molecule type" value="Genomic_DNA"/>
</dbReference>
<evidence type="ECO:0000313" key="2">
    <source>
        <dbReference type="EMBL" id="CCC46817.1"/>
    </source>
</evidence>
<reference evidence="2" key="1">
    <citation type="journal article" date="2012" name="Proc. Natl. Acad. Sci. U.S.A.">
        <title>Antigenic diversity is generated by distinct evolutionary mechanisms in African trypanosome species.</title>
        <authorList>
            <person name="Jackson A.P."/>
            <person name="Berry A."/>
            <person name="Aslett M."/>
            <person name="Allison H.C."/>
            <person name="Burton P."/>
            <person name="Vavrova-Anderson J."/>
            <person name="Brown R."/>
            <person name="Browne H."/>
            <person name="Corton N."/>
            <person name="Hauser H."/>
            <person name="Gamble J."/>
            <person name="Gilderthorp R."/>
            <person name="Marcello L."/>
            <person name="McQuillan J."/>
            <person name="Otto T.D."/>
            <person name="Quail M.A."/>
            <person name="Sanders M.J."/>
            <person name="van Tonder A."/>
            <person name="Ginger M.L."/>
            <person name="Field M.C."/>
            <person name="Barry J.D."/>
            <person name="Hertz-Fowler C."/>
            <person name="Berriman M."/>
        </authorList>
    </citation>
    <scope>NUCLEOTIDE SEQUENCE</scope>
    <source>
        <strain evidence="2">Y486</strain>
    </source>
</reference>
<keyword evidence="1" id="KW-1133">Transmembrane helix</keyword>
<accession>G0TS91</accession>
<dbReference type="AlphaFoldDB" id="G0TS91"/>
<feature type="non-terminal residue" evidence="2">
    <location>
        <position position="1"/>
    </location>
</feature>
<feature type="transmembrane region" description="Helical" evidence="1">
    <location>
        <begin position="79"/>
        <end position="99"/>
    </location>
</feature>
<protein>
    <submittedName>
        <fullName evidence="2">Uncharacterized protein</fullName>
    </submittedName>
</protein>
<organism evidence="2">
    <name type="scientific">Trypanosoma vivax (strain Y486)</name>
    <dbReference type="NCBI Taxonomy" id="1055687"/>
    <lineage>
        <taxon>Eukaryota</taxon>
        <taxon>Discoba</taxon>
        <taxon>Euglenozoa</taxon>
        <taxon>Kinetoplastea</taxon>
        <taxon>Metakinetoplastina</taxon>
        <taxon>Trypanosomatida</taxon>
        <taxon>Trypanosomatidae</taxon>
        <taxon>Trypanosoma</taxon>
        <taxon>Duttonella</taxon>
    </lineage>
</organism>
<gene>
    <name evidence="2" type="ORF">TVY486_0300110</name>
</gene>
<feature type="transmembrane region" description="Helical" evidence="1">
    <location>
        <begin position="17"/>
        <end position="38"/>
    </location>
</feature>
<name>G0TS91_TRYVY</name>
<dbReference type="VEuPathDB" id="TriTrypDB:TvY486_0300110"/>